<feature type="region of interest" description="Disordered" evidence="11">
    <location>
        <begin position="769"/>
        <end position="799"/>
    </location>
</feature>
<evidence type="ECO:0000256" key="7">
    <source>
        <dbReference type="ARBA" id="ARBA00023277"/>
    </source>
</evidence>
<proteinExistence type="inferred from homology"/>
<dbReference type="GO" id="GO:0008422">
    <property type="term" value="F:beta-glucosidase activity"/>
    <property type="evidence" value="ECO:0007669"/>
    <property type="project" value="UniProtKB-EC"/>
</dbReference>
<dbReference type="OrthoDB" id="416222at2759"/>
<dbReference type="InterPro" id="IPR036962">
    <property type="entry name" value="Glyco_hydro_3_N_sf"/>
</dbReference>
<evidence type="ECO:0000256" key="8">
    <source>
        <dbReference type="ARBA" id="ARBA00023295"/>
    </source>
</evidence>
<dbReference type="SUPFAM" id="SSF52279">
    <property type="entry name" value="Beta-D-glucan exohydrolase, C-terminal domain"/>
    <property type="match status" value="1"/>
</dbReference>
<dbReference type="RefSeq" id="XP_008601117.1">
    <property type="nucleotide sequence ID" value="XM_008602895.1"/>
</dbReference>
<dbReference type="EC" id="3.2.1.21" evidence="10"/>
<dbReference type="Pfam" id="PF01915">
    <property type="entry name" value="Glyco_hydro_3_C"/>
    <property type="match status" value="1"/>
</dbReference>
<keyword evidence="7 10" id="KW-0119">Carbohydrate metabolism</keyword>
<keyword evidence="14" id="KW-1185">Reference proteome</keyword>
<organism evidence="13 14">
    <name type="scientific">Beauveria bassiana (strain ARSEF 2860)</name>
    <name type="common">White muscardine disease fungus</name>
    <name type="synonym">Tritirachium shiotae</name>
    <dbReference type="NCBI Taxonomy" id="655819"/>
    <lineage>
        <taxon>Eukaryota</taxon>
        <taxon>Fungi</taxon>
        <taxon>Dikarya</taxon>
        <taxon>Ascomycota</taxon>
        <taxon>Pezizomycotina</taxon>
        <taxon>Sordariomycetes</taxon>
        <taxon>Hypocreomycetidae</taxon>
        <taxon>Hypocreales</taxon>
        <taxon>Cordycipitaceae</taxon>
        <taxon>Beauveria</taxon>
    </lineage>
</organism>
<dbReference type="STRING" id="655819.J5JAJ7"/>
<evidence type="ECO:0000256" key="10">
    <source>
        <dbReference type="RuleBase" id="RU361161"/>
    </source>
</evidence>
<dbReference type="AlphaFoldDB" id="J5JAJ7"/>
<dbReference type="Gene3D" id="3.20.20.300">
    <property type="entry name" value="Glycoside hydrolase, family 3, N-terminal domain"/>
    <property type="match status" value="1"/>
</dbReference>
<evidence type="ECO:0000256" key="6">
    <source>
        <dbReference type="ARBA" id="ARBA00023180"/>
    </source>
</evidence>
<dbReference type="InterPro" id="IPR001764">
    <property type="entry name" value="Glyco_hydro_3_N"/>
</dbReference>
<keyword evidence="4 10" id="KW-0378">Hydrolase</keyword>
<dbReference type="Gene3D" id="3.40.50.1700">
    <property type="entry name" value="Glycoside hydrolase family 3 C-terminal domain"/>
    <property type="match status" value="1"/>
</dbReference>
<reference evidence="13 14" key="1">
    <citation type="journal article" date="2012" name="Sci. Rep.">
        <title>Genomic perspectives on the evolution of fungal entomopathogenicity in Beauveria bassiana.</title>
        <authorList>
            <person name="Xiao G."/>
            <person name="Ying S.H."/>
            <person name="Zheng P."/>
            <person name="Wang Z.L."/>
            <person name="Zhang S."/>
            <person name="Xie X.Q."/>
            <person name="Shang Y."/>
            <person name="St Leger R.J."/>
            <person name="Zhao G.P."/>
            <person name="Wang C."/>
            <person name="Feng M.G."/>
        </authorList>
    </citation>
    <scope>NUCLEOTIDE SEQUENCE [LARGE SCALE GENOMIC DNA]</scope>
    <source>
        <strain evidence="13 14">ARSEF 2860</strain>
    </source>
</reference>
<dbReference type="GeneID" id="19890810"/>
<dbReference type="InterPro" id="IPR002772">
    <property type="entry name" value="Glyco_hydro_3_C"/>
</dbReference>
<dbReference type="PANTHER" id="PTHR42715">
    <property type="entry name" value="BETA-GLUCOSIDASE"/>
    <property type="match status" value="1"/>
</dbReference>
<dbReference type="GO" id="GO:0030245">
    <property type="term" value="P:cellulose catabolic process"/>
    <property type="evidence" value="ECO:0007669"/>
    <property type="project" value="UniProtKB-UniPathway"/>
</dbReference>
<evidence type="ECO:0000256" key="1">
    <source>
        <dbReference type="ARBA" id="ARBA00000448"/>
    </source>
</evidence>
<gene>
    <name evidence="13" type="ORF">BBA_07798</name>
</gene>
<evidence type="ECO:0000256" key="4">
    <source>
        <dbReference type="ARBA" id="ARBA00022801"/>
    </source>
</evidence>
<dbReference type="Pfam" id="PF14310">
    <property type="entry name" value="Fn3-like"/>
    <property type="match status" value="1"/>
</dbReference>
<dbReference type="InterPro" id="IPR026891">
    <property type="entry name" value="Fn3-like"/>
</dbReference>
<evidence type="ECO:0000256" key="3">
    <source>
        <dbReference type="ARBA" id="ARBA00005336"/>
    </source>
</evidence>
<sequence length="921" mass="99556">MLPKTSIAGALAVFSAHGQAAASTASGYDATASAHERPAAAATAAGYDSPPYYPAPYGGWVDEWRNSYSKAKTLVDSMTLAEKTNITAGTGVFMGESRCLKLGSDEAMQSSWYVSRLSLHDCCARCNGNAGSALRVGYPMLCFEDGASGIRQADHVTAFPDGITVGATFDKELMYQRGVAMGKEARGKGVNVLLGPTVGPIGRKPKGGRNWEGFGADPALQANGARQTIKGIQEQGVIATIKHLVGNEQEMYRMYNPFQQAYSSNIDDRTLHEVYLWPFAEGVHAGVGAAMTAYNAVNGSACSQNPNLINGILKDELGFQGFVMSDWLGHMSGVGSALAGLDMDMPGDTQIPLFGFSYWMYELSRSVLNGSVPMTRLNDMATRITAAWYQMGQDKGFPATNFHYNTRKKEGMLYPAAWPESPSGVVNQDIDVRADHDDVARQIAQDAITLLKNDDGLLPLSEGRSIKVFGTDAAKNPDGPNACADRNCNKGTLGQGWGSGTVDYTYLDDPIGALKTRVKDVKLYKTDSIPLVLPKATDNDVAIVFISSDSGENTYTVEGNHGDRDASGLYAWHNGDKLVQDVAAKYKDVVVVAHTVGPLVLERWIALPSVKSVLIAHLPGQEAGRSLVEVLYGDVSPSGHLPYSITKAEDDMPKSVTDLINFELGFQANDDYTEGLYIDYRWLNKEKTQPRYAFGHGLSYTRFDFSDASITQVTPLTRTPPARSAKSGILDYSQEIPDKSEAVAPKGFRKISRYIYSWLKEEEADEAELGSATRTYPYPAGYTDEQRPGPRAGGGQGGNPALWDTAYTISVKVANAGAKYSGKASVQAYLQFPDDNGGYDTPVIQLRDFAKTETLAPSATATVELKLTRKDLSVWDTNMQDWIVPNVDGAYKVWIGDASDNLGTVCYTDSLKCETGVEGPV</sequence>
<dbReference type="InterPro" id="IPR036881">
    <property type="entry name" value="Glyco_hydro_3_C_sf"/>
</dbReference>
<keyword evidence="5" id="KW-0136">Cellulose degradation</keyword>
<dbReference type="PANTHER" id="PTHR42715:SF2">
    <property type="entry name" value="BETA-GLUCOSIDASE F-RELATED"/>
    <property type="match status" value="1"/>
</dbReference>
<evidence type="ECO:0000256" key="11">
    <source>
        <dbReference type="SAM" id="MobiDB-lite"/>
    </source>
</evidence>
<dbReference type="FunFam" id="3.20.20.300:FF:000002">
    <property type="entry name" value="Probable beta-glucosidase"/>
    <property type="match status" value="1"/>
</dbReference>
<evidence type="ECO:0000256" key="9">
    <source>
        <dbReference type="ARBA" id="ARBA00023326"/>
    </source>
</evidence>
<dbReference type="Pfam" id="PF00933">
    <property type="entry name" value="Glyco_hydro_3"/>
    <property type="match status" value="1"/>
</dbReference>
<dbReference type="Proteomes" id="UP000002762">
    <property type="component" value="Unassembled WGS sequence"/>
</dbReference>
<dbReference type="HOGENOM" id="CLU_004542_2_0_1"/>
<dbReference type="InterPro" id="IPR013783">
    <property type="entry name" value="Ig-like_fold"/>
</dbReference>
<dbReference type="FunFam" id="3.40.50.1700:FF:000003">
    <property type="entry name" value="Probable beta-glucosidase"/>
    <property type="match status" value="1"/>
</dbReference>
<name>J5JAJ7_BEAB2</name>
<evidence type="ECO:0000256" key="5">
    <source>
        <dbReference type="ARBA" id="ARBA00023001"/>
    </source>
</evidence>
<keyword evidence="6" id="KW-0325">Glycoprotein</keyword>
<keyword evidence="8 10" id="KW-0326">Glycosidase</keyword>
<dbReference type="EMBL" id="JH725177">
    <property type="protein sequence ID" value="EJP63198.1"/>
    <property type="molecule type" value="Genomic_DNA"/>
</dbReference>
<protein>
    <recommendedName>
        <fullName evidence="10">beta-glucosidase</fullName>
        <ecNumber evidence="10">3.2.1.21</ecNumber>
    </recommendedName>
</protein>
<evidence type="ECO:0000259" key="12">
    <source>
        <dbReference type="SMART" id="SM01217"/>
    </source>
</evidence>
<dbReference type="InterPro" id="IPR019800">
    <property type="entry name" value="Glyco_hydro_3_AS"/>
</dbReference>
<dbReference type="PRINTS" id="PR00133">
    <property type="entry name" value="GLHYDRLASE3"/>
</dbReference>
<evidence type="ECO:0000256" key="2">
    <source>
        <dbReference type="ARBA" id="ARBA00004987"/>
    </source>
</evidence>
<dbReference type="InterPro" id="IPR017853">
    <property type="entry name" value="GH"/>
</dbReference>
<comment type="catalytic activity">
    <reaction evidence="1 10">
        <text>Hydrolysis of terminal, non-reducing beta-D-glucosyl residues with release of beta-D-glucose.</text>
        <dbReference type="EC" id="3.2.1.21"/>
    </reaction>
</comment>
<keyword evidence="9 10" id="KW-0624">Polysaccharide degradation</keyword>
<dbReference type="InParanoid" id="J5JAJ7"/>
<dbReference type="SUPFAM" id="SSF51445">
    <property type="entry name" value="(Trans)glycosidases"/>
    <property type="match status" value="1"/>
</dbReference>
<dbReference type="InterPro" id="IPR050288">
    <property type="entry name" value="Cellulose_deg_GH3"/>
</dbReference>
<dbReference type="UniPathway" id="UPA00696"/>
<comment type="pathway">
    <text evidence="2 10">Glycan metabolism; cellulose degradation.</text>
</comment>
<feature type="domain" description="Fibronectin type III-like" evidence="12">
    <location>
        <begin position="824"/>
        <end position="899"/>
    </location>
</feature>
<comment type="similarity">
    <text evidence="3 10">Belongs to the glycosyl hydrolase 3 family.</text>
</comment>
<accession>J5JAJ7</accession>
<dbReference type="SMART" id="SM01217">
    <property type="entry name" value="Fn3_like"/>
    <property type="match status" value="1"/>
</dbReference>
<dbReference type="PROSITE" id="PS00775">
    <property type="entry name" value="GLYCOSYL_HYDROL_F3"/>
    <property type="match status" value="1"/>
</dbReference>
<dbReference type="Gene3D" id="2.60.40.10">
    <property type="entry name" value="Immunoglobulins"/>
    <property type="match status" value="1"/>
</dbReference>
<evidence type="ECO:0000313" key="14">
    <source>
        <dbReference type="Proteomes" id="UP000002762"/>
    </source>
</evidence>
<evidence type="ECO:0000313" key="13">
    <source>
        <dbReference type="EMBL" id="EJP63198.1"/>
    </source>
</evidence>